<dbReference type="PROSITE" id="PS50209">
    <property type="entry name" value="CARD"/>
    <property type="match status" value="1"/>
</dbReference>
<dbReference type="SUPFAM" id="SSF47986">
    <property type="entry name" value="DEATH domain"/>
    <property type="match status" value="1"/>
</dbReference>
<protein>
    <recommendedName>
        <fullName evidence="1">CARD domain-containing protein</fullName>
    </recommendedName>
</protein>
<reference evidence="2" key="2">
    <citation type="submission" date="2025-08" db="UniProtKB">
        <authorList>
            <consortium name="Ensembl"/>
        </authorList>
    </citation>
    <scope>IDENTIFICATION</scope>
</reference>
<sequence>HKESTARAFIQSKKCELISCFQNDSSYILQKAHSKDLLAQHEYQRIKSTTDPVERTTDLLDVMLVRGEDSCKVFQDMLAEVLDTYPQLSNLLEQPPAPPGNRLKSA</sequence>
<evidence type="ECO:0000259" key="1">
    <source>
        <dbReference type="PROSITE" id="PS50209"/>
    </source>
</evidence>
<evidence type="ECO:0000313" key="3">
    <source>
        <dbReference type="Proteomes" id="UP000694620"/>
    </source>
</evidence>
<dbReference type="GO" id="GO:0042981">
    <property type="term" value="P:regulation of apoptotic process"/>
    <property type="evidence" value="ECO:0007669"/>
    <property type="project" value="InterPro"/>
</dbReference>
<dbReference type="CDD" id="cd01671">
    <property type="entry name" value="CARD"/>
    <property type="match status" value="1"/>
</dbReference>
<proteinExistence type="predicted"/>
<dbReference type="Ensembl" id="ENSECRT00000002025.1">
    <property type="protein sequence ID" value="ENSECRP00000001996.1"/>
    <property type="gene ID" value="ENSECRG00000001399.1"/>
</dbReference>
<reference evidence="2" key="1">
    <citation type="submission" date="2021-06" db="EMBL/GenBank/DDBJ databases">
        <authorList>
            <consortium name="Wellcome Sanger Institute Data Sharing"/>
        </authorList>
    </citation>
    <scope>NUCLEOTIDE SEQUENCE [LARGE SCALE GENOMIC DNA]</scope>
</reference>
<dbReference type="GeneTree" id="ENSGT00940000177805"/>
<dbReference type="Proteomes" id="UP000694620">
    <property type="component" value="Chromosome 4"/>
</dbReference>
<organism evidence="2 3">
    <name type="scientific">Erpetoichthys calabaricus</name>
    <name type="common">Rope fish</name>
    <name type="synonym">Calamoichthys calabaricus</name>
    <dbReference type="NCBI Taxonomy" id="27687"/>
    <lineage>
        <taxon>Eukaryota</taxon>
        <taxon>Metazoa</taxon>
        <taxon>Chordata</taxon>
        <taxon>Craniata</taxon>
        <taxon>Vertebrata</taxon>
        <taxon>Euteleostomi</taxon>
        <taxon>Actinopterygii</taxon>
        <taxon>Polypteriformes</taxon>
        <taxon>Polypteridae</taxon>
        <taxon>Erpetoichthys</taxon>
    </lineage>
</organism>
<dbReference type="Pfam" id="PF00619">
    <property type="entry name" value="CARD"/>
    <property type="match status" value="1"/>
</dbReference>
<accession>A0A8C4RG57</accession>
<reference evidence="2" key="3">
    <citation type="submission" date="2025-09" db="UniProtKB">
        <authorList>
            <consortium name="Ensembl"/>
        </authorList>
    </citation>
    <scope>IDENTIFICATION</scope>
</reference>
<dbReference type="InterPro" id="IPR011029">
    <property type="entry name" value="DEATH-like_dom_sf"/>
</dbReference>
<feature type="domain" description="CARD" evidence="1">
    <location>
        <begin position="2"/>
        <end position="80"/>
    </location>
</feature>
<dbReference type="InterPro" id="IPR001315">
    <property type="entry name" value="CARD"/>
</dbReference>
<keyword evidence="3" id="KW-1185">Reference proteome</keyword>
<dbReference type="AlphaFoldDB" id="A0A8C4RG57"/>
<dbReference type="Gene3D" id="1.10.533.10">
    <property type="entry name" value="Death Domain, Fas"/>
    <property type="match status" value="1"/>
</dbReference>
<name>A0A8C4RG57_ERPCA</name>
<evidence type="ECO:0000313" key="2">
    <source>
        <dbReference type="Ensembl" id="ENSECRP00000001996.1"/>
    </source>
</evidence>